<evidence type="ECO:0000256" key="1">
    <source>
        <dbReference type="SAM" id="MobiDB-lite"/>
    </source>
</evidence>
<protein>
    <submittedName>
        <fullName evidence="2">Uncharacterized protein</fullName>
    </submittedName>
</protein>
<keyword evidence="3" id="KW-1185">Reference proteome</keyword>
<proteinExistence type="predicted"/>
<dbReference type="AlphaFoldDB" id="A0AAV7N4Q0"/>
<accession>A0AAV7N4Q0</accession>
<dbReference type="EMBL" id="JANPWB010000013">
    <property type="protein sequence ID" value="KAJ1107645.1"/>
    <property type="molecule type" value="Genomic_DNA"/>
</dbReference>
<dbReference type="Proteomes" id="UP001066276">
    <property type="component" value="Chromosome 9"/>
</dbReference>
<name>A0AAV7N4Q0_PLEWA</name>
<sequence length="90" mass="9884">LLDVQSLHSPSHQGTDSSGDPDDDASPCGPWLPSSQPPPQDYVPEISDVLDPNEIVHPQYSELAPSHKVANYVVGRIRKPLEKELCNCLR</sequence>
<evidence type="ECO:0000313" key="3">
    <source>
        <dbReference type="Proteomes" id="UP001066276"/>
    </source>
</evidence>
<feature type="non-terminal residue" evidence="2">
    <location>
        <position position="90"/>
    </location>
</feature>
<feature type="compositionally biased region" description="Polar residues" evidence="1">
    <location>
        <begin position="1"/>
        <end position="13"/>
    </location>
</feature>
<reference evidence="2" key="1">
    <citation type="journal article" date="2022" name="bioRxiv">
        <title>Sequencing and chromosome-scale assembly of the giantPleurodeles waltlgenome.</title>
        <authorList>
            <person name="Brown T."/>
            <person name="Elewa A."/>
            <person name="Iarovenko S."/>
            <person name="Subramanian E."/>
            <person name="Araus A.J."/>
            <person name="Petzold A."/>
            <person name="Susuki M."/>
            <person name="Suzuki K.-i.T."/>
            <person name="Hayashi T."/>
            <person name="Toyoda A."/>
            <person name="Oliveira C."/>
            <person name="Osipova E."/>
            <person name="Leigh N.D."/>
            <person name="Simon A."/>
            <person name="Yun M.H."/>
        </authorList>
    </citation>
    <scope>NUCLEOTIDE SEQUENCE</scope>
    <source>
        <strain evidence="2">20211129_DDA</strain>
        <tissue evidence="2">Liver</tissue>
    </source>
</reference>
<comment type="caution">
    <text evidence="2">The sequence shown here is derived from an EMBL/GenBank/DDBJ whole genome shotgun (WGS) entry which is preliminary data.</text>
</comment>
<gene>
    <name evidence="2" type="ORF">NDU88_005035</name>
</gene>
<organism evidence="2 3">
    <name type="scientific">Pleurodeles waltl</name>
    <name type="common">Iberian ribbed newt</name>
    <dbReference type="NCBI Taxonomy" id="8319"/>
    <lineage>
        <taxon>Eukaryota</taxon>
        <taxon>Metazoa</taxon>
        <taxon>Chordata</taxon>
        <taxon>Craniata</taxon>
        <taxon>Vertebrata</taxon>
        <taxon>Euteleostomi</taxon>
        <taxon>Amphibia</taxon>
        <taxon>Batrachia</taxon>
        <taxon>Caudata</taxon>
        <taxon>Salamandroidea</taxon>
        <taxon>Salamandridae</taxon>
        <taxon>Pleurodelinae</taxon>
        <taxon>Pleurodeles</taxon>
    </lineage>
</organism>
<feature type="region of interest" description="Disordered" evidence="1">
    <location>
        <begin position="1"/>
        <end position="46"/>
    </location>
</feature>
<feature type="non-terminal residue" evidence="2">
    <location>
        <position position="1"/>
    </location>
</feature>
<evidence type="ECO:0000313" key="2">
    <source>
        <dbReference type="EMBL" id="KAJ1107645.1"/>
    </source>
</evidence>